<evidence type="ECO:0000256" key="2">
    <source>
        <dbReference type="ARBA" id="ARBA00022526"/>
    </source>
</evidence>
<dbReference type="PIRSF" id="PIRSF000110">
    <property type="entry name" value="G6PD"/>
    <property type="match status" value="1"/>
</dbReference>
<evidence type="ECO:0000256" key="1">
    <source>
        <dbReference type="ARBA" id="ARBA00004937"/>
    </source>
</evidence>
<dbReference type="Proteomes" id="UP001597110">
    <property type="component" value="Unassembled WGS sequence"/>
</dbReference>
<dbReference type="RefSeq" id="WP_386822251.1">
    <property type="nucleotide sequence ID" value="NZ_JBHTIF010000001.1"/>
</dbReference>
<comment type="pathway">
    <text evidence="1 6">Carbohydrate degradation; pentose phosphate pathway; D-ribulose 5-phosphate from D-glucose 6-phosphate (oxidative stage): step 1/3.</text>
</comment>
<dbReference type="InterPro" id="IPR036291">
    <property type="entry name" value="NAD(P)-bd_dom_sf"/>
</dbReference>
<evidence type="ECO:0000313" key="10">
    <source>
        <dbReference type="Proteomes" id="UP001597110"/>
    </source>
</evidence>
<dbReference type="Pfam" id="PF02781">
    <property type="entry name" value="G6PD_C"/>
    <property type="match status" value="1"/>
</dbReference>
<evidence type="ECO:0000256" key="5">
    <source>
        <dbReference type="ARBA" id="ARBA00023277"/>
    </source>
</evidence>
<accession>A0ABW2Y7R6</accession>
<evidence type="ECO:0000313" key="9">
    <source>
        <dbReference type="EMBL" id="MFD0724599.1"/>
    </source>
</evidence>
<keyword evidence="2 6" id="KW-0313">Glucose metabolism</keyword>
<dbReference type="EC" id="1.1.1.49" evidence="6"/>
<dbReference type="PRINTS" id="PR00079">
    <property type="entry name" value="G6PDHDRGNASE"/>
</dbReference>
<evidence type="ECO:0000256" key="3">
    <source>
        <dbReference type="ARBA" id="ARBA00022857"/>
    </source>
</evidence>
<feature type="domain" description="Glucose-6-phosphate dehydrogenase NAD-binding" evidence="7">
    <location>
        <begin position="15"/>
        <end position="189"/>
    </location>
</feature>
<feature type="binding site" evidence="6">
    <location>
        <position position="184"/>
    </location>
    <ligand>
        <name>substrate</name>
    </ligand>
</feature>
<dbReference type="EMBL" id="JBHTIF010000001">
    <property type="protein sequence ID" value="MFD0724599.1"/>
    <property type="molecule type" value="Genomic_DNA"/>
</dbReference>
<evidence type="ECO:0000256" key="6">
    <source>
        <dbReference type="HAMAP-Rule" id="MF_00966"/>
    </source>
</evidence>
<dbReference type="NCBIfam" id="TIGR00871">
    <property type="entry name" value="zwf"/>
    <property type="match status" value="1"/>
</dbReference>
<name>A0ABW2Y7R6_9GAMM</name>
<feature type="domain" description="Glucose-6-phosphate dehydrogenase C-terminal" evidence="8">
    <location>
        <begin position="191"/>
        <end position="490"/>
    </location>
</feature>
<feature type="binding site" evidence="6">
    <location>
        <position position="340"/>
    </location>
    <ligand>
        <name>substrate</name>
    </ligand>
</feature>
<comment type="caution">
    <text evidence="6">Lacks conserved residue(s) required for the propagation of feature annotation.</text>
</comment>
<proteinExistence type="inferred from homology"/>
<dbReference type="Gene3D" id="3.40.50.720">
    <property type="entry name" value="NAD(P)-binding Rossmann-like Domain"/>
    <property type="match status" value="1"/>
</dbReference>
<organism evidence="9 10">
    <name type="scientific">Lysobacter brunescens</name>
    <dbReference type="NCBI Taxonomy" id="262323"/>
    <lineage>
        <taxon>Bacteria</taxon>
        <taxon>Pseudomonadati</taxon>
        <taxon>Pseudomonadota</taxon>
        <taxon>Gammaproteobacteria</taxon>
        <taxon>Lysobacterales</taxon>
        <taxon>Lysobacteraceae</taxon>
        <taxon>Lysobacter</taxon>
    </lineage>
</organism>
<protein>
    <recommendedName>
        <fullName evidence="6">Glucose-6-phosphate 1-dehydrogenase</fullName>
        <shortName evidence="6">G6PD</shortName>
        <ecNumber evidence="6">1.1.1.49</ecNumber>
    </recommendedName>
</protein>
<keyword evidence="3 6" id="KW-0521">NADP</keyword>
<dbReference type="InterPro" id="IPR001282">
    <property type="entry name" value="G6P_DH"/>
</dbReference>
<dbReference type="PANTHER" id="PTHR23429:SF0">
    <property type="entry name" value="GLUCOSE-6-PHOSPHATE 1-DEHYDROGENASE"/>
    <property type="match status" value="1"/>
</dbReference>
<evidence type="ECO:0000259" key="8">
    <source>
        <dbReference type="Pfam" id="PF02781"/>
    </source>
</evidence>
<comment type="function">
    <text evidence="6">Catalyzes the oxidation of glucose 6-phosphate to 6-phosphogluconolactone.</text>
</comment>
<keyword evidence="4 6" id="KW-0560">Oxidoreductase</keyword>
<dbReference type="Gene3D" id="3.30.360.10">
    <property type="entry name" value="Dihydrodipicolinate Reductase, domain 2"/>
    <property type="match status" value="1"/>
</dbReference>
<evidence type="ECO:0000259" key="7">
    <source>
        <dbReference type="Pfam" id="PF00479"/>
    </source>
</evidence>
<feature type="binding site" evidence="6">
    <location>
        <position position="237"/>
    </location>
    <ligand>
        <name>substrate</name>
    </ligand>
</feature>
<comment type="caution">
    <text evidence="9">The sequence shown here is derived from an EMBL/GenBank/DDBJ whole genome shotgun (WGS) entry which is preliminary data.</text>
</comment>
<feature type="binding site" evidence="6">
    <location>
        <position position="218"/>
    </location>
    <ligand>
        <name>substrate</name>
    </ligand>
</feature>
<keyword evidence="10" id="KW-1185">Reference proteome</keyword>
<feature type="active site" description="Proton acceptor" evidence="6">
    <location>
        <position position="242"/>
    </location>
</feature>
<evidence type="ECO:0000256" key="4">
    <source>
        <dbReference type="ARBA" id="ARBA00023002"/>
    </source>
</evidence>
<feature type="binding site" evidence="6">
    <location>
        <position position="51"/>
    </location>
    <ligand>
        <name>NADP(+)</name>
        <dbReference type="ChEBI" id="CHEBI:58349"/>
    </ligand>
</feature>
<dbReference type="SUPFAM" id="SSF55347">
    <property type="entry name" value="Glyceraldehyde-3-phosphate dehydrogenase-like, C-terminal domain"/>
    <property type="match status" value="1"/>
</dbReference>
<sequence length="491" mass="54096">MSPLAVPSPATLLTIFGATGDLAQRMLLPSLYGLHRDGLLHPSLRILGTARSSLDDAGFRELVDAALRRFVPAGFLDDAAIAALLDRVHYQPASLDDDASMAALASRVSSLRSGDVLYHLSTSPSFYVRACAALAAHGLAGPGTRVMLEKPIGHDLAEAIAINDGVTACFDEDRVYRVDHYLGKDGVQNLLALRFGNALFEPLWNARHIEQVQITVAETVGVEGRGDYYDGSGAIRDMLQNHLLQLLCLTAMEPPSQFEPTAVRNEKIKVLRSLRPIGRSDVGSETVAGQYTSGAIDGRSVPGYLDELGRSSRTETFVALRAHVDNWRWSGVPFYLRTGKRLPRRCTEIYLQFRAVPHSIFARGGAATQPNALVIRLQPEERIELQLMHKTPGLDRSGLRLSQVSLDLDLDEEFASVRRRLAYERLYLDAIEGNGTLFVRRDETEAAWQWVDAILDGWQQSQQAPRPYAAGTWGPTAAVALAERHGHSWRE</sequence>
<dbReference type="GO" id="GO:0004345">
    <property type="term" value="F:glucose-6-phosphate dehydrogenase activity"/>
    <property type="evidence" value="ECO:0007669"/>
    <property type="project" value="UniProtKB-EC"/>
</dbReference>
<dbReference type="Pfam" id="PF00479">
    <property type="entry name" value="G6PD_N"/>
    <property type="match status" value="1"/>
</dbReference>
<gene>
    <name evidence="6 9" type="primary">zwf</name>
    <name evidence="9" type="ORF">ACFQ0E_03200</name>
</gene>
<feature type="binding site" evidence="6">
    <location>
        <position position="180"/>
    </location>
    <ligand>
        <name>substrate</name>
    </ligand>
</feature>
<dbReference type="InterPro" id="IPR022675">
    <property type="entry name" value="G6P_DH_C"/>
</dbReference>
<feature type="binding site" evidence="6">
    <location>
        <position position="150"/>
    </location>
    <ligand>
        <name>NADP(+)</name>
        <dbReference type="ChEBI" id="CHEBI:58349"/>
    </ligand>
</feature>
<dbReference type="SUPFAM" id="SSF51735">
    <property type="entry name" value="NAD(P)-binding Rossmann-fold domains"/>
    <property type="match status" value="1"/>
</dbReference>
<comment type="similarity">
    <text evidence="6">Belongs to the glucose-6-phosphate dehydrogenase family.</text>
</comment>
<dbReference type="HAMAP" id="MF_00966">
    <property type="entry name" value="G6PD"/>
    <property type="match status" value="1"/>
</dbReference>
<keyword evidence="5 6" id="KW-0119">Carbohydrate metabolism</keyword>
<reference evidence="10" key="1">
    <citation type="journal article" date="2019" name="Int. J. Syst. Evol. Microbiol.">
        <title>The Global Catalogue of Microorganisms (GCM) 10K type strain sequencing project: providing services to taxonomists for standard genome sequencing and annotation.</title>
        <authorList>
            <consortium name="The Broad Institute Genomics Platform"/>
            <consortium name="The Broad Institute Genome Sequencing Center for Infectious Disease"/>
            <person name="Wu L."/>
            <person name="Ma J."/>
        </authorList>
    </citation>
    <scope>NUCLEOTIDE SEQUENCE [LARGE SCALE GENOMIC DNA]</scope>
    <source>
        <strain evidence="10">CCUG 55585</strain>
    </source>
</reference>
<dbReference type="PANTHER" id="PTHR23429">
    <property type="entry name" value="GLUCOSE-6-PHOSPHATE 1-DEHYDROGENASE G6PD"/>
    <property type="match status" value="1"/>
</dbReference>
<dbReference type="InterPro" id="IPR022674">
    <property type="entry name" value="G6P_DH_NAD-bd"/>
</dbReference>
<comment type="catalytic activity">
    <reaction evidence="6">
        <text>D-glucose 6-phosphate + NADP(+) = 6-phospho-D-glucono-1,5-lactone + NADPH + H(+)</text>
        <dbReference type="Rhea" id="RHEA:15841"/>
        <dbReference type="ChEBI" id="CHEBI:15378"/>
        <dbReference type="ChEBI" id="CHEBI:57783"/>
        <dbReference type="ChEBI" id="CHEBI:57955"/>
        <dbReference type="ChEBI" id="CHEBI:58349"/>
        <dbReference type="ChEBI" id="CHEBI:61548"/>
        <dbReference type="EC" id="1.1.1.49"/>
    </reaction>
</comment>